<evidence type="ECO:0000313" key="14">
    <source>
        <dbReference type="Proteomes" id="UP000221734"/>
    </source>
</evidence>
<reference evidence="13" key="3">
    <citation type="submission" date="2017-10" db="EMBL/GenBank/DDBJ databases">
        <authorList>
            <person name="Banno H."/>
            <person name="Chua N.-H."/>
        </authorList>
    </citation>
    <scope>NUCLEOTIDE SEQUENCE [LARGE SCALE GENOMIC DNA]</scope>
    <source>
        <strain evidence="13">Kuenenia_mbr1_ru-nijmegen</strain>
    </source>
</reference>
<dbReference type="Proteomes" id="UP000501926">
    <property type="component" value="Chromosome"/>
</dbReference>
<reference evidence="11" key="2">
    <citation type="submission" date="2006-01" db="EMBL/GenBank/DDBJ databases">
        <authorList>
            <person name="Genoscope"/>
        </authorList>
    </citation>
    <scope>NUCLEOTIDE SEQUENCE</scope>
</reference>
<dbReference type="EMBL" id="CP049055">
    <property type="protein sequence ID" value="QII10278.1"/>
    <property type="molecule type" value="Genomic_DNA"/>
</dbReference>
<dbReference type="Proteomes" id="UP000221734">
    <property type="component" value="Chromosome Kuenenia_stuttgartiensis_MBR1"/>
</dbReference>
<dbReference type="InterPro" id="IPR002934">
    <property type="entry name" value="Polymerase_NTP_transf_dom"/>
</dbReference>
<evidence type="ECO:0000313" key="11">
    <source>
        <dbReference type="EMBL" id="CAJ72356.1"/>
    </source>
</evidence>
<evidence type="ECO:0000256" key="4">
    <source>
        <dbReference type="ARBA" id="ARBA00022695"/>
    </source>
</evidence>
<reference evidence="14" key="4">
    <citation type="submission" date="2017-10" db="EMBL/GenBank/DDBJ databases">
        <authorList>
            <person name="Frank J."/>
        </authorList>
    </citation>
    <scope>NUCLEOTIDE SEQUENCE [LARGE SCALE GENOMIC DNA]</scope>
</reference>
<evidence type="ECO:0000313" key="12">
    <source>
        <dbReference type="EMBL" id="QII10278.1"/>
    </source>
</evidence>
<keyword evidence="6" id="KW-0547">Nucleotide-binding</keyword>
<keyword evidence="5" id="KW-0479">Metal-binding</keyword>
<dbReference type="EMBL" id="LT934425">
    <property type="protein sequence ID" value="SOH03877.1"/>
    <property type="molecule type" value="Genomic_DNA"/>
</dbReference>
<dbReference type="Pfam" id="PF01909">
    <property type="entry name" value="NTP_transf_2"/>
    <property type="match status" value="1"/>
</dbReference>
<dbReference type="InterPro" id="IPR043519">
    <property type="entry name" value="NT_sf"/>
</dbReference>
<evidence type="ECO:0000313" key="15">
    <source>
        <dbReference type="Proteomes" id="UP000501926"/>
    </source>
</evidence>
<evidence type="ECO:0000256" key="7">
    <source>
        <dbReference type="ARBA" id="ARBA00022840"/>
    </source>
</evidence>
<keyword evidence="3" id="KW-0808">Transferase</keyword>
<protein>
    <recommendedName>
        <fullName evidence="10">Polymerase nucleotidyl transferase domain-containing protein</fullName>
    </recommendedName>
</protein>
<dbReference type="InterPro" id="IPR052038">
    <property type="entry name" value="Type-VII_TA_antitoxin"/>
</dbReference>
<evidence type="ECO:0000256" key="5">
    <source>
        <dbReference type="ARBA" id="ARBA00022723"/>
    </source>
</evidence>
<name>Q1PZ56_KUEST</name>
<keyword evidence="8" id="KW-0460">Magnesium</keyword>
<comment type="cofactor">
    <cofactor evidence="1">
        <name>Mg(2+)</name>
        <dbReference type="ChEBI" id="CHEBI:18420"/>
    </cofactor>
</comment>
<keyword evidence="7" id="KW-0067">ATP-binding</keyword>
<dbReference type="Gene3D" id="3.30.460.10">
    <property type="entry name" value="Beta Polymerase, domain 2"/>
    <property type="match status" value="1"/>
</dbReference>
<dbReference type="OrthoDB" id="282679at2"/>
<dbReference type="AlphaFoldDB" id="Q1PZ56"/>
<evidence type="ECO:0000256" key="8">
    <source>
        <dbReference type="ARBA" id="ARBA00022842"/>
    </source>
</evidence>
<evidence type="ECO:0000259" key="10">
    <source>
        <dbReference type="Pfam" id="PF01909"/>
    </source>
</evidence>
<comment type="similarity">
    <text evidence="9">Belongs to the MntA antitoxin family.</text>
</comment>
<dbReference type="RefSeq" id="WP_099324636.1">
    <property type="nucleotide sequence ID" value="NZ_CP049055.1"/>
</dbReference>
<keyword evidence="2" id="KW-1277">Toxin-antitoxin system</keyword>
<evidence type="ECO:0000313" key="13">
    <source>
        <dbReference type="EMBL" id="SOH03877.1"/>
    </source>
</evidence>
<organism evidence="11">
    <name type="scientific">Kuenenia stuttgartiensis</name>
    <dbReference type="NCBI Taxonomy" id="174633"/>
    <lineage>
        <taxon>Bacteria</taxon>
        <taxon>Pseudomonadati</taxon>
        <taxon>Planctomycetota</taxon>
        <taxon>Candidatus Brocadiia</taxon>
        <taxon>Candidatus Brocadiales</taxon>
        <taxon>Candidatus Brocadiaceae</taxon>
        <taxon>Candidatus Kuenenia</taxon>
    </lineage>
</organism>
<dbReference type="PANTHER" id="PTHR33571">
    <property type="entry name" value="SSL8005 PROTEIN"/>
    <property type="match status" value="1"/>
</dbReference>
<keyword evidence="4" id="KW-0548">Nucleotidyltransferase</keyword>
<evidence type="ECO:0000256" key="1">
    <source>
        <dbReference type="ARBA" id="ARBA00001946"/>
    </source>
</evidence>
<reference evidence="11" key="1">
    <citation type="journal article" date="2006" name="Nature">
        <title>Deciphering the evolution and metabolism of an anammox bacterium from a community genome.</title>
        <authorList>
            <person name="Strous M."/>
            <person name="Pelletier E."/>
            <person name="Mangenot S."/>
            <person name="Rattei T."/>
            <person name="Lehner A."/>
            <person name="Taylor M.W."/>
            <person name="Horn M."/>
            <person name="Daims H."/>
            <person name="Bartol-Mavel D."/>
            <person name="Wincker P."/>
            <person name="Barbe V."/>
            <person name="Fonknechten N."/>
            <person name="Vallenet D."/>
            <person name="Segurens B."/>
            <person name="Schenowitz-Truong C."/>
            <person name="Medigue C."/>
            <person name="Collingro A."/>
            <person name="Snel B."/>
            <person name="Dutilh B.E."/>
            <person name="OpDenCamp H.J.M."/>
            <person name="vanDerDrift C."/>
            <person name="Cirpus I."/>
            <person name="vanDePas-Schoonen K.T."/>
            <person name="Harhangi H.R."/>
            <person name="vanNiftrik L."/>
            <person name="Schmid M."/>
            <person name="Keltjens J."/>
            <person name="vanDeVossenberg J."/>
            <person name="Kartal B."/>
            <person name="Meier H."/>
            <person name="Frishman D."/>
            <person name="Huynen M.A."/>
            <person name="Mewes H."/>
            <person name="Weissenbach J."/>
            <person name="Jetten M.S.M."/>
            <person name="Wagner M."/>
            <person name="LePaslier D."/>
        </authorList>
    </citation>
    <scope>NUCLEOTIDE SEQUENCE</scope>
</reference>
<reference evidence="12 15" key="5">
    <citation type="submission" date="2020-02" db="EMBL/GenBank/DDBJ databases">
        <title>Newly sequenced genome of strain CSTR1 showed variability in Candidatus Kuenenia stuttgartiensis genomes.</title>
        <authorList>
            <person name="Ding C."/>
            <person name="Adrian L."/>
        </authorList>
    </citation>
    <scope>NUCLEOTIDE SEQUENCE [LARGE SCALE GENOMIC DNA]</scope>
    <source>
        <strain evidence="12 15">CSTR1</strain>
    </source>
</reference>
<dbReference type="EMBL" id="CT573072">
    <property type="protein sequence ID" value="CAJ72356.1"/>
    <property type="molecule type" value="Genomic_DNA"/>
</dbReference>
<dbReference type="GO" id="GO:0005524">
    <property type="term" value="F:ATP binding"/>
    <property type="evidence" value="ECO:0007669"/>
    <property type="project" value="UniProtKB-KW"/>
</dbReference>
<feature type="domain" description="Polymerase nucleotidyl transferase" evidence="10">
    <location>
        <begin position="11"/>
        <end position="96"/>
    </location>
</feature>
<evidence type="ECO:0000256" key="9">
    <source>
        <dbReference type="ARBA" id="ARBA00038276"/>
    </source>
</evidence>
<dbReference type="CDD" id="cd05403">
    <property type="entry name" value="NT_KNTase_like"/>
    <property type="match status" value="1"/>
</dbReference>
<sequence length="96" mass="11216">MGRDDILAILRDFKQNFADKYGILEIGIFGSIARDEAREDSDVDVCIKTKTPNPFAMVHIKEEIESRVRKQVDIVRMREKMNPFLKERIEKEGVYV</sequence>
<dbReference type="GO" id="GO:0016779">
    <property type="term" value="F:nucleotidyltransferase activity"/>
    <property type="evidence" value="ECO:0007669"/>
    <property type="project" value="UniProtKB-KW"/>
</dbReference>
<proteinExistence type="inferred from homology"/>
<evidence type="ECO:0000256" key="6">
    <source>
        <dbReference type="ARBA" id="ARBA00022741"/>
    </source>
</evidence>
<evidence type="ECO:0000256" key="3">
    <source>
        <dbReference type="ARBA" id="ARBA00022679"/>
    </source>
</evidence>
<dbReference type="PANTHER" id="PTHR33571:SF14">
    <property type="entry name" value="PROTEIN ADENYLYLTRANSFERASE MJ0435-RELATED"/>
    <property type="match status" value="1"/>
</dbReference>
<dbReference type="GO" id="GO:0046872">
    <property type="term" value="F:metal ion binding"/>
    <property type="evidence" value="ECO:0007669"/>
    <property type="project" value="UniProtKB-KW"/>
</dbReference>
<accession>Q1PZ56</accession>
<dbReference type="KEGG" id="kst:KSMBR1_1377"/>
<dbReference type="SUPFAM" id="SSF81301">
    <property type="entry name" value="Nucleotidyltransferase"/>
    <property type="match status" value="1"/>
</dbReference>
<evidence type="ECO:0000256" key="2">
    <source>
        <dbReference type="ARBA" id="ARBA00022649"/>
    </source>
</evidence>
<keyword evidence="14" id="KW-1185">Reference proteome</keyword>
<gene>
    <name evidence="12" type="ORF">KsCSTR_08990</name>
    <name evidence="13" type="ORF">KSMBR1_1377</name>
    <name evidence="11" type="ORF">kustd1611</name>
</gene>